<dbReference type="GO" id="GO:0009002">
    <property type="term" value="F:serine-type D-Ala-D-Ala carboxypeptidase activity"/>
    <property type="evidence" value="ECO:0007669"/>
    <property type="project" value="InterPro"/>
</dbReference>
<dbReference type="InterPro" id="IPR006311">
    <property type="entry name" value="TAT_signal"/>
</dbReference>
<evidence type="ECO:0000256" key="1">
    <source>
        <dbReference type="SAM" id="MobiDB-lite"/>
    </source>
</evidence>
<dbReference type="InterPro" id="IPR012338">
    <property type="entry name" value="Beta-lactam/transpept-like"/>
</dbReference>
<accession>A0A5N8VD22</accession>
<feature type="compositionally biased region" description="Gly residues" evidence="1">
    <location>
        <begin position="473"/>
        <end position="482"/>
    </location>
</feature>
<dbReference type="Gene3D" id="3.40.710.10">
    <property type="entry name" value="DD-peptidase/beta-lactamase superfamily"/>
    <property type="match status" value="1"/>
</dbReference>
<evidence type="ECO:0000256" key="2">
    <source>
        <dbReference type="SAM" id="SignalP"/>
    </source>
</evidence>
<dbReference type="OrthoDB" id="3663940at2"/>
<keyword evidence="4" id="KW-0645">Protease</keyword>
<dbReference type="AlphaFoldDB" id="A0A5N8VD22"/>
<dbReference type="RefSeq" id="WP_152888084.1">
    <property type="nucleotide sequence ID" value="NZ_VJZD01000050.1"/>
</dbReference>
<feature type="signal peptide" evidence="2">
    <location>
        <begin position="1"/>
        <end position="48"/>
    </location>
</feature>
<feature type="chain" id="PRO_5024910169" evidence="2">
    <location>
        <begin position="49"/>
        <end position="482"/>
    </location>
</feature>
<dbReference type="SUPFAM" id="SSF56601">
    <property type="entry name" value="beta-lactamase/transpeptidase-like"/>
    <property type="match status" value="1"/>
</dbReference>
<evidence type="ECO:0000313" key="4">
    <source>
        <dbReference type="EMBL" id="MPY32562.1"/>
    </source>
</evidence>
<feature type="compositionally biased region" description="Low complexity" evidence="1">
    <location>
        <begin position="358"/>
        <end position="381"/>
    </location>
</feature>
<dbReference type="InterPro" id="IPR001967">
    <property type="entry name" value="Peptidase_S11_N"/>
</dbReference>
<name>A0A5N8VD22_9ACTN</name>
<dbReference type="EMBL" id="VJZD01000050">
    <property type="protein sequence ID" value="MPY32562.1"/>
    <property type="molecule type" value="Genomic_DNA"/>
</dbReference>
<dbReference type="PANTHER" id="PTHR21581:SF33">
    <property type="entry name" value="D-ALANYL-D-ALANINE CARBOXYPEPTIDASE DACB"/>
    <property type="match status" value="1"/>
</dbReference>
<comment type="caution">
    <text evidence="4">The sequence shown here is derived from an EMBL/GenBank/DDBJ whole genome shotgun (WGS) entry which is preliminary data.</text>
</comment>
<feature type="domain" description="Peptidase S11 D-alanyl-D-alanine carboxypeptidase A N-terminal" evidence="3">
    <location>
        <begin position="92"/>
        <end position="319"/>
    </location>
</feature>
<dbReference type="Proteomes" id="UP000325849">
    <property type="component" value="Unassembled WGS sequence"/>
</dbReference>
<sequence>MRGPAVRRRALALYGPGVSESSRLSRRSLLALAAAAPLAATLPASASAAPSATKGATATPTPAIGTAATVIGGERLGRPGVQVSGAGGLPGKLSARSWLIADHDTGEVLASYRAHQRLAPASTLKMLFADTVLPKFERTERYRVTDADLIGIPSGSSLVGIKPGITYTVEQLWQGVFLRSGNDAVHVLSLMNGGLARTVAEMQARAVDLQALDTHVVSPDGFDHKGQLSSAYDLTLFARHGLQNADFRAYCGTRTADFPAGGKKTFQIQNTDRLLSGAYGVKTYPGLIGVKNGYTSNAGNTFTGAATRGGRTLIVTVMHPESGYNSVYEETAALLDWGFAKGGSARAVGTLAKPLSEGGASASPSGKAARPAAGAPGAAAGHTSPWRLVEGGAASLALVAGGAYALRRRLAKRAGRHTAADAGGEAVLAPGGDGPENVVPDSVVPEAPERRAAVVPGSGAGEAPDGDTAGVRDSGGSGADAR</sequence>
<organism evidence="4 5">
    <name type="scientific">Streptomyces adustus</name>
    <dbReference type="NCBI Taxonomy" id="1609272"/>
    <lineage>
        <taxon>Bacteria</taxon>
        <taxon>Bacillati</taxon>
        <taxon>Actinomycetota</taxon>
        <taxon>Actinomycetes</taxon>
        <taxon>Kitasatosporales</taxon>
        <taxon>Streptomycetaceae</taxon>
        <taxon>Streptomyces</taxon>
    </lineage>
</organism>
<protein>
    <submittedName>
        <fullName evidence="4">D-alanyl-D-alanine carboxypeptidase</fullName>
    </submittedName>
</protein>
<keyword evidence="4" id="KW-0378">Hydrolase</keyword>
<keyword evidence="4" id="KW-0121">Carboxypeptidase</keyword>
<keyword evidence="2" id="KW-0732">Signal</keyword>
<keyword evidence="5" id="KW-1185">Reference proteome</keyword>
<evidence type="ECO:0000259" key="3">
    <source>
        <dbReference type="Pfam" id="PF00768"/>
    </source>
</evidence>
<feature type="region of interest" description="Disordered" evidence="1">
    <location>
        <begin position="355"/>
        <end position="382"/>
    </location>
</feature>
<proteinExistence type="predicted"/>
<dbReference type="GO" id="GO:0006508">
    <property type="term" value="P:proteolysis"/>
    <property type="evidence" value="ECO:0007669"/>
    <property type="project" value="InterPro"/>
</dbReference>
<dbReference type="PANTHER" id="PTHR21581">
    <property type="entry name" value="D-ALANYL-D-ALANINE CARBOXYPEPTIDASE"/>
    <property type="match status" value="1"/>
</dbReference>
<evidence type="ECO:0000313" key="5">
    <source>
        <dbReference type="Proteomes" id="UP000325849"/>
    </source>
</evidence>
<reference evidence="4 5" key="1">
    <citation type="submission" date="2019-07" db="EMBL/GenBank/DDBJ databases">
        <title>New species of Amycolatopsis and Streptomyces.</title>
        <authorList>
            <person name="Duangmal K."/>
            <person name="Teo W.F.A."/>
            <person name="Lipun K."/>
        </authorList>
    </citation>
    <scope>NUCLEOTIDE SEQUENCE [LARGE SCALE GENOMIC DNA]</scope>
    <source>
        <strain evidence="4 5">NBRC 109810</strain>
    </source>
</reference>
<feature type="region of interest" description="Disordered" evidence="1">
    <location>
        <begin position="420"/>
        <end position="482"/>
    </location>
</feature>
<dbReference type="PROSITE" id="PS51318">
    <property type="entry name" value="TAT"/>
    <property type="match status" value="1"/>
</dbReference>
<gene>
    <name evidence="4" type="ORF">FNH09_15160</name>
</gene>
<dbReference type="Pfam" id="PF00768">
    <property type="entry name" value="Peptidase_S11"/>
    <property type="match status" value="1"/>
</dbReference>